<keyword evidence="11" id="KW-1185">Reference proteome</keyword>
<dbReference type="EMBL" id="JAHWGI010000472">
    <property type="protein sequence ID" value="KAK3915931.1"/>
    <property type="molecule type" value="Genomic_DNA"/>
</dbReference>
<keyword evidence="7 10" id="KW-0675">Receptor</keyword>
<feature type="region of interest" description="Disordered" evidence="8">
    <location>
        <begin position="195"/>
        <end position="216"/>
    </location>
</feature>
<evidence type="ECO:0000313" key="10">
    <source>
        <dbReference type="EMBL" id="KAK3915931.1"/>
    </source>
</evidence>
<accession>A0AAE1H830</accession>
<reference evidence="10" key="1">
    <citation type="submission" date="2021-07" db="EMBL/GenBank/DDBJ databases">
        <authorList>
            <person name="Catto M.A."/>
            <person name="Jacobson A."/>
            <person name="Kennedy G."/>
            <person name="Labadie P."/>
            <person name="Hunt B.G."/>
            <person name="Srinivasan R."/>
        </authorList>
    </citation>
    <scope>NUCLEOTIDE SEQUENCE</scope>
    <source>
        <strain evidence="10">PL_HMW_Pooled</strain>
        <tissue evidence="10">Head</tissue>
    </source>
</reference>
<comment type="caution">
    <text evidence="10">The sequence shown here is derived from an EMBL/GenBank/DDBJ whole genome shotgun (WGS) entry which is preliminary data.</text>
</comment>
<feature type="transmembrane region" description="Helical" evidence="9">
    <location>
        <begin position="264"/>
        <end position="283"/>
    </location>
</feature>
<evidence type="ECO:0000256" key="1">
    <source>
        <dbReference type="ARBA" id="ARBA00004651"/>
    </source>
</evidence>
<evidence type="ECO:0000256" key="7">
    <source>
        <dbReference type="ARBA" id="ARBA00023170"/>
    </source>
</evidence>
<organism evidence="10 11">
    <name type="scientific">Frankliniella fusca</name>
    <dbReference type="NCBI Taxonomy" id="407009"/>
    <lineage>
        <taxon>Eukaryota</taxon>
        <taxon>Metazoa</taxon>
        <taxon>Ecdysozoa</taxon>
        <taxon>Arthropoda</taxon>
        <taxon>Hexapoda</taxon>
        <taxon>Insecta</taxon>
        <taxon>Pterygota</taxon>
        <taxon>Neoptera</taxon>
        <taxon>Paraneoptera</taxon>
        <taxon>Thysanoptera</taxon>
        <taxon>Terebrantia</taxon>
        <taxon>Thripoidea</taxon>
        <taxon>Thripidae</taxon>
        <taxon>Frankliniella</taxon>
    </lineage>
</organism>
<keyword evidence="6 9" id="KW-0472">Membrane</keyword>
<feature type="transmembrane region" description="Helical" evidence="9">
    <location>
        <begin position="507"/>
        <end position="528"/>
    </location>
</feature>
<evidence type="ECO:0000256" key="2">
    <source>
        <dbReference type="ARBA" id="ARBA00005327"/>
    </source>
</evidence>
<reference evidence="10" key="2">
    <citation type="journal article" date="2023" name="BMC Genomics">
        <title>Pest status, molecular evolution, and epigenetic factors derived from the genome assembly of Frankliniella fusca, a thysanopteran phytovirus vector.</title>
        <authorList>
            <person name="Catto M.A."/>
            <person name="Labadie P.E."/>
            <person name="Jacobson A.L."/>
            <person name="Kennedy G.G."/>
            <person name="Srinivasan R."/>
            <person name="Hunt B.G."/>
        </authorList>
    </citation>
    <scope>NUCLEOTIDE SEQUENCE</scope>
    <source>
        <strain evidence="10">PL_HMW_Pooled</strain>
    </source>
</reference>
<evidence type="ECO:0000256" key="8">
    <source>
        <dbReference type="SAM" id="MobiDB-lite"/>
    </source>
</evidence>
<evidence type="ECO:0000256" key="3">
    <source>
        <dbReference type="ARBA" id="ARBA00022475"/>
    </source>
</evidence>
<evidence type="ECO:0000256" key="6">
    <source>
        <dbReference type="ARBA" id="ARBA00023136"/>
    </source>
</evidence>
<dbReference type="GO" id="GO:0008527">
    <property type="term" value="F:taste receptor activity"/>
    <property type="evidence" value="ECO:0007669"/>
    <property type="project" value="InterPro"/>
</dbReference>
<evidence type="ECO:0000256" key="9">
    <source>
        <dbReference type="SAM" id="Phobius"/>
    </source>
</evidence>
<dbReference type="InterPro" id="IPR009318">
    <property type="entry name" value="Gustatory_rcpt"/>
</dbReference>
<dbReference type="PANTHER" id="PTHR21421">
    <property type="entry name" value="GUSTATORY RECEPTOR"/>
    <property type="match status" value="1"/>
</dbReference>
<feature type="transmembrane region" description="Helical" evidence="9">
    <location>
        <begin position="406"/>
        <end position="428"/>
    </location>
</feature>
<feature type="compositionally biased region" description="Pro residues" evidence="8">
    <location>
        <begin position="201"/>
        <end position="210"/>
    </location>
</feature>
<protein>
    <submittedName>
        <fullName evidence="10">Gustatory receptor for sugar taste 64e</fullName>
    </submittedName>
</protein>
<name>A0AAE1H830_9NEOP</name>
<comment type="similarity">
    <text evidence="2">Belongs to the insect chemoreceptor superfamily. Gustatory receptor (GR) family. Gr5a subfamily.</text>
</comment>
<evidence type="ECO:0000256" key="4">
    <source>
        <dbReference type="ARBA" id="ARBA00022692"/>
    </source>
</evidence>
<gene>
    <name evidence="10" type="ORF">KUF71_025228</name>
</gene>
<dbReference type="GO" id="GO:0005886">
    <property type="term" value="C:plasma membrane"/>
    <property type="evidence" value="ECO:0007669"/>
    <property type="project" value="UniProtKB-SubCell"/>
</dbReference>
<keyword evidence="4 9" id="KW-0812">Transmembrane</keyword>
<dbReference type="Proteomes" id="UP001219518">
    <property type="component" value="Unassembled WGS sequence"/>
</dbReference>
<dbReference type="PANTHER" id="PTHR21421:SF29">
    <property type="entry name" value="GUSTATORY RECEPTOR 5A FOR TREHALOSE-RELATED"/>
    <property type="match status" value="1"/>
</dbReference>
<dbReference type="GO" id="GO:0050916">
    <property type="term" value="P:sensory perception of sweet taste"/>
    <property type="evidence" value="ECO:0007669"/>
    <property type="project" value="UniProtKB-ARBA"/>
</dbReference>
<sequence length="600" mass="66995">MPRRMAVVLRGAAVSRGGAPRRRRQSRWCSAAPPSVAVVLRGAAVSRGGAPRRRRQSRWCSAAPPSVAVVLRGAAVSRGGAPRRRRQSRWCSAAPPSVAVVLRGAAVSRGGAPRRRRQSRWCSAAPPSVAVVLRGAAVSRGGAPRRRRQSRWCSAAPPSVAVVLRGAAVSRGPQLPRWNASPPMKKHPAPLWIDSYGSPGLPGPGPPGVPPASRDRSLLTSDAHPDSFAAGVRLAVRAAQCFSLFPIRLAPGREPRFRWMSLRIGYALLVLIALFIRTYSVAAQGKRFVDIAEDLASTSFVIIITLSFFMLAWRWRQFSLLFLRIENASEQAVGDAHPPGVARRMRMVTLVLFFFGLAEHCFDKISEATDLVEDYNYTSTQDFLNGVLFERPFWEVAFAVFVQLTWSYVAFIVTFNDLFTMLVAVYIARRIANFNSHLAPSVTKDKSKYFWENARKSYDALATFTKEVDGFISRNILITFTRNLLYICLQLLYFLRNADQNSPLRSFYHFGTFSYVLMRTFFVAFFAASVNDQSKLSKTFLYSVTEQSYCHEVQRFLEQAANDEISLTGYNFFRVTRSFILTVGGTMATYEVILLQINKT</sequence>
<comment type="subcellular location">
    <subcellularLocation>
        <location evidence="1">Cell membrane</location>
        <topology evidence="1">Multi-pass membrane protein</topology>
    </subcellularLocation>
</comment>
<dbReference type="Pfam" id="PF06151">
    <property type="entry name" value="Trehalose_recp"/>
    <property type="match status" value="1"/>
</dbReference>
<keyword evidence="3" id="KW-1003">Cell membrane</keyword>
<keyword evidence="5 9" id="KW-1133">Transmembrane helix</keyword>
<feature type="transmembrane region" description="Helical" evidence="9">
    <location>
        <begin position="476"/>
        <end position="495"/>
    </location>
</feature>
<feature type="transmembrane region" description="Helical" evidence="9">
    <location>
        <begin position="295"/>
        <end position="315"/>
    </location>
</feature>
<evidence type="ECO:0000313" key="11">
    <source>
        <dbReference type="Proteomes" id="UP001219518"/>
    </source>
</evidence>
<evidence type="ECO:0000256" key="5">
    <source>
        <dbReference type="ARBA" id="ARBA00022989"/>
    </source>
</evidence>
<proteinExistence type="inferred from homology"/>
<dbReference type="AlphaFoldDB" id="A0AAE1H830"/>